<evidence type="ECO:0000313" key="4">
    <source>
        <dbReference type="Proteomes" id="UP000239735"/>
    </source>
</evidence>
<dbReference type="CDD" id="cd19100">
    <property type="entry name" value="AKR_unchar"/>
    <property type="match status" value="1"/>
</dbReference>
<reference evidence="4" key="1">
    <citation type="submission" date="2018-02" db="EMBL/GenBank/DDBJ databases">
        <authorList>
            <person name="Hausmann B."/>
        </authorList>
    </citation>
    <scope>NUCLEOTIDE SEQUENCE [LARGE SCALE GENOMIC DNA]</scope>
    <source>
        <strain evidence="4">Peat soil MAG SbA5</strain>
    </source>
</reference>
<dbReference type="GO" id="GO:0016491">
    <property type="term" value="F:oxidoreductase activity"/>
    <property type="evidence" value="ECO:0007669"/>
    <property type="project" value="InterPro"/>
</dbReference>
<proteinExistence type="predicted"/>
<evidence type="ECO:0000256" key="1">
    <source>
        <dbReference type="SAM" id="MobiDB-lite"/>
    </source>
</evidence>
<dbReference type="PROSITE" id="PS51318">
    <property type="entry name" value="TAT"/>
    <property type="match status" value="1"/>
</dbReference>
<protein>
    <submittedName>
        <fullName evidence="3">Putative Oxidoreductase</fullName>
    </submittedName>
</protein>
<dbReference type="InterPro" id="IPR036812">
    <property type="entry name" value="NAD(P)_OxRdtase_dom_sf"/>
</dbReference>
<accession>A0A2N9LCH5</accession>
<sequence>MERRDFLKQAAITAAAMASAQGMRASDAKPSTPSKPIARRPLGKTGEHLSIIGFGGIVVMNEDPQAAVNIVSEAVDRGINYLDVAPSYGNAQQRLGPALKPYRDKCFLACKTDGRLKDDSRADLENSLKLLETDHLDLYQFHALTKMTDLDKVLGPGGAMETFEAAKKEGKIRFIGFSVHSVETALAALDRYDFDTVLFPLNWVLVSQANFGLQILERAQEKQMGILCLKSMAKSVWPAGEQKNHPEPKCWYQPAGFPDEASMGLRWTLGHPITAAIPPGDERYFRLAMDVAQNYKPLEPHEEQALLSGGKGVEPIFHLGNDV</sequence>
<dbReference type="InterPro" id="IPR053135">
    <property type="entry name" value="AKR2_Oxidoreductase"/>
</dbReference>
<organism evidence="3 4">
    <name type="scientific">Candidatus Sulfuritelmatomonas gaucii</name>
    <dbReference type="NCBI Taxonomy" id="2043161"/>
    <lineage>
        <taxon>Bacteria</taxon>
        <taxon>Pseudomonadati</taxon>
        <taxon>Acidobacteriota</taxon>
        <taxon>Terriglobia</taxon>
        <taxon>Terriglobales</taxon>
        <taxon>Acidobacteriaceae</taxon>
        <taxon>Candidatus Sulfuritelmatomonas</taxon>
    </lineage>
</organism>
<dbReference type="InterPro" id="IPR006311">
    <property type="entry name" value="TAT_signal"/>
</dbReference>
<feature type="domain" description="NADP-dependent oxidoreductase" evidence="2">
    <location>
        <begin position="52"/>
        <end position="244"/>
    </location>
</feature>
<dbReference type="AlphaFoldDB" id="A0A2N9LCH5"/>
<name>A0A2N9LCH5_9BACT</name>
<dbReference type="InterPro" id="IPR019546">
    <property type="entry name" value="TAT_signal_bac_arc"/>
</dbReference>
<dbReference type="Proteomes" id="UP000239735">
    <property type="component" value="Unassembled WGS sequence"/>
</dbReference>
<dbReference type="Pfam" id="PF00248">
    <property type="entry name" value="Aldo_ket_red"/>
    <property type="match status" value="1"/>
</dbReference>
<dbReference type="SUPFAM" id="SSF51430">
    <property type="entry name" value="NAD(P)-linked oxidoreductase"/>
    <property type="match status" value="1"/>
</dbReference>
<dbReference type="Gene3D" id="3.20.20.100">
    <property type="entry name" value="NADP-dependent oxidoreductase domain"/>
    <property type="match status" value="1"/>
</dbReference>
<dbReference type="InterPro" id="IPR020471">
    <property type="entry name" value="AKR"/>
</dbReference>
<dbReference type="PANTHER" id="PTHR43312:SF1">
    <property type="entry name" value="NADP-DEPENDENT OXIDOREDUCTASE DOMAIN-CONTAINING PROTEIN"/>
    <property type="match status" value="1"/>
</dbReference>
<dbReference type="PANTHER" id="PTHR43312">
    <property type="entry name" value="D-THREO-ALDOSE 1-DEHYDROGENASE"/>
    <property type="match status" value="1"/>
</dbReference>
<evidence type="ECO:0000313" key="3">
    <source>
        <dbReference type="EMBL" id="SPE20843.1"/>
    </source>
</evidence>
<dbReference type="PRINTS" id="PR00069">
    <property type="entry name" value="ALDKETRDTASE"/>
</dbReference>
<evidence type="ECO:0000259" key="2">
    <source>
        <dbReference type="Pfam" id="PF00248"/>
    </source>
</evidence>
<feature type="region of interest" description="Disordered" evidence="1">
    <location>
        <begin position="21"/>
        <end position="42"/>
    </location>
</feature>
<dbReference type="EMBL" id="OKRB01000086">
    <property type="protein sequence ID" value="SPE20843.1"/>
    <property type="molecule type" value="Genomic_DNA"/>
</dbReference>
<dbReference type="OrthoDB" id="9804790at2"/>
<dbReference type="InterPro" id="IPR023210">
    <property type="entry name" value="NADP_OxRdtase_dom"/>
</dbReference>
<gene>
    <name evidence="3" type="ORF">SBA5_30048</name>
</gene>
<dbReference type="NCBIfam" id="TIGR01409">
    <property type="entry name" value="TAT_signal_seq"/>
    <property type="match status" value="1"/>
</dbReference>